<name>A0A844DDG0_9BURK</name>
<reference evidence="2 3" key="1">
    <citation type="submission" date="2019-11" db="EMBL/GenBank/DDBJ databases">
        <title>Novel species isolated from a subtropical stream in China.</title>
        <authorList>
            <person name="Lu H."/>
        </authorList>
    </citation>
    <scope>NUCLEOTIDE SEQUENCE [LARGE SCALE GENOMIC DNA]</scope>
    <source>
        <strain evidence="2 3">FT26W</strain>
    </source>
</reference>
<gene>
    <name evidence="2" type="ORF">GJ698_18465</name>
</gene>
<keyword evidence="3" id="KW-1185">Reference proteome</keyword>
<dbReference type="EMBL" id="WKJL01000014">
    <property type="protein sequence ID" value="MRW86060.1"/>
    <property type="molecule type" value="Genomic_DNA"/>
</dbReference>
<evidence type="ECO:0000313" key="2">
    <source>
        <dbReference type="EMBL" id="MRW86060.1"/>
    </source>
</evidence>
<evidence type="ECO:0000256" key="1">
    <source>
        <dbReference type="SAM" id="MobiDB-lite"/>
    </source>
</evidence>
<accession>A0A844DDG0</accession>
<evidence type="ECO:0000313" key="3">
    <source>
        <dbReference type="Proteomes" id="UP000439986"/>
    </source>
</evidence>
<dbReference type="InterPro" id="IPR047746">
    <property type="entry name" value="Dae2/Tae2-like"/>
</dbReference>
<sequence>MSDKHGNHAAFFVRQGMNGFYVMDQWKGANKLHISERFLASRGKSKDGTFKNPSNNADAFFVIEH</sequence>
<dbReference type="Proteomes" id="UP000439986">
    <property type="component" value="Unassembled WGS sequence"/>
</dbReference>
<protein>
    <submittedName>
        <fullName evidence="2">BPSL0067 family protein</fullName>
    </submittedName>
</protein>
<comment type="caution">
    <text evidence="2">The sequence shown here is derived from an EMBL/GenBank/DDBJ whole genome shotgun (WGS) entry which is preliminary data.</text>
</comment>
<feature type="region of interest" description="Disordered" evidence="1">
    <location>
        <begin position="44"/>
        <end position="65"/>
    </location>
</feature>
<dbReference type="NCBIfam" id="NF033857">
    <property type="entry name" value="BPSL0067_fam"/>
    <property type="match status" value="1"/>
</dbReference>
<dbReference type="RefSeq" id="WP_154359328.1">
    <property type="nucleotide sequence ID" value="NZ_WKJL01000014.1"/>
</dbReference>
<dbReference type="AlphaFoldDB" id="A0A844DDG0"/>
<organism evidence="2 3">
    <name type="scientific">Duganella aquatilis</name>
    <dbReference type="NCBI Taxonomy" id="2666082"/>
    <lineage>
        <taxon>Bacteria</taxon>
        <taxon>Pseudomonadati</taxon>
        <taxon>Pseudomonadota</taxon>
        <taxon>Betaproteobacteria</taxon>
        <taxon>Burkholderiales</taxon>
        <taxon>Oxalobacteraceae</taxon>
        <taxon>Telluria group</taxon>
        <taxon>Duganella</taxon>
    </lineage>
</organism>
<proteinExistence type="predicted"/>